<evidence type="ECO:0000313" key="2">
    <source>
        <dbReference type="Proteomes" id="UP000310016"/>
    </source>
</evidence>
<comment type="caution">
    <text evidence="1">The sequence shown here is derived from an EMBL/GenBank/DDBJ whole genome shotgun (WGS) entry which is preliminary data.</text>
</comment>
<dbReference type="Gene3D" id="3.40.50.1000">
    <property type="entry name" value="HAD superfamily/HAD-like"/>
    <property type="match status" value="1"/>
</dbReference>
<protein>
    <submittedName>
        <fullName evidence="1">HAD family phosphatase</fullName>
    </submittedName>
</protein>
<dbReference type="InterPro" id="IPR036412">
    <property type="entry name" value="HAD-like_sf"/>
</dbReference>
<reference evidence="1 2" key="1">
    <citation type="submission" date="2019-04" db="EMBL/GenBank/DDBJ databases">
        <title>Chitiniphilus eburnea sp. nov., a novel chitinolytic bacterium isolated from aquaculture sludge.</title>
        <authorList>
            <person name="Sheng M."/>
        </authorList>
    </citation>
    <scope>NUCLEOTIDE SEQUENCE [LARGE SCALE GENOMIC DNA]</scope>
    <source>
        <strain evidence="1 2">HX-2-15</strain>
    </source>
</reference>
<dbReference type="SFLD" id="SFLDS00003">
    <property type="entry name" value="Haloacid_Dehalogenase"/>
    <property type="match status" value="1"/>
</dbReference>
<dbReference type="Proteomes" id="UP000310016">
    <property type="component" value="Unassembled WGS sequence"/>
</dbReference>
<dbReference type="InterPro" id="IPR023214">
    <property type="entry name" value="HAD_sf"/>
</dbReference>
<dbReference type="Pfam" id="PF13419">
    <property type="entry name" value="HAD_2"/>
    <property type="match status" value="1"/>
</dbReference>
<organism evidence="1 2">
    <name type="scientific">Chitiniphilus eburneus</name>
    <dbReference type="NCBI Taxonomy" id="2571148"/>
    <lineage>
        <taxon>Bacteria</taxon>
        <taxon>Pseudomonadati</taxon>
        <taxon>Pseudomonadota</taxon>
        <taxon>Betaproteobacteria</taxon>
        <taxon>Neisseriales</taxon>
        <taxon>Chitinibacteraceae</taxon>
        <taxon>Chitiniphilus</taxon>
    </lineage>
</organism>
<dbReference type="Gene3D" id="1.10.150.240">
    <property type="entry name" value="Putative phosphatase, domain 2"/>
    <property type="match status" value="1"/>
</dbReference>
<evidence type="ECO:0000313" key="1">
    <source>
        <dbReference type="EMBL" id="TJZ66121.1"/>
    </source>
</evidence>
<dbReference type="InterPro" id="IPR006439">
    <property type="entry name" value="HAD-SF_hydro_IA"/>
</dbReference>
<dbReference type="NCBIfam" id="TIGR01509">
    <property type="entry name" value="HAD-SF-IA-v3"/>
    <property type="match status" value="1"/>
</dbReference>
<accession>A0A4U0PEB2</accession>
<keyword evidence="2" id="KW-1185">Reference proteome</keyword>
<dbReference type="SFLD" id="SFLDG01129">
    <property type="entry name" value="C1.5:_HAD__Beta-PGM__Phosphata"/>
    <property type="match status" value="1"/>
</dbReference>
<proteinExistence type="predicted"/>
<dbReference type="PANTHER" id="PTHR18901:SF38">
    <property type="entry name" value="PSEUDOURIDINE-5'-PHOSPHATASE"/>
    <property type="match status" value="1"/>
</dbReference>
<sequence>MAGGKVGRVDFDFTHAARAMNANPPRYAVPLPDLDLSPTLHAAIFDMDGLMLDTERIALGCWHDAACALGLTLTREDALGMVGMHSSKAPAYLAGLYGPDFPVRALIDATHQRYLAAMEQPIPLKAGLIDLLDWLAREQLPCAVATSTRRRIAEHHLDAVGILPRFRHTVCGDEIEHPKPAPDIYLKAAGLLGVAPEHCVVFEDSNFGVQAAHAAGCRVIMVPDMLPPRPETLALGMPVVNSLAEAHALTSTWLAASR</sequence>
<dbReference type="PANTHER" id="PTHR18901">
    <property type="entry name" value="2-DEOXYGLUCOSE-6-PHOSPHATE PHOSPHATASE 2"/>
    <property type="match status" value="1"/>
</dbReference>
<dbReference type="SUPFAM" id="SSF56784">
    <property type="entry name" value="HAD-like"/>
    <property type="match status" value="1"/>
</dbReference>
<dbReference type="AlphaFoldDB" id="A0A4U0PEB2"/>
<dbReference type="OrthoDB" id="9800058at2"/>
<gene>
    <name evidence="1" type="ORF">FAZ21_17525</name>
</gene>
<dbReference type="EMBL" id="SUMF01000033">
    <property type="protein sequence ID" value="TJZ66121.1"/>
    <property type="molecule type" value="Genomic_DNA"/>
</dbReference>
<name>A0A4U0PEB2_9NEIS</name>
<dbReference type="InterPro" id="IPR023198">
    <property type="entry name" value="PGP-like_dom2"/>
</dbReference>
<dbReference type="InterPro" id="IPR041492">
    <property type="entry name" value="HAD_2"/>
</dbReference>
<dbReference type="SFLD" id="SFLDG01135">
    <property type="entry name" value="C1.5.6:_HAD__Beta-PGM__Phospha"/>
    <property type="match status" value="1"/>
</dbReference>